<feature type="compositionally biased region" description="Basic residues" evidence="1">
    <location>
        <begin position="24"/>
        <end position="38"/>
    </location>
</feature>
<dbReference type="STRING" id="4577.A0A1D6JRH2"/>
<dbReference type="AlphaFoldDB" id="A0A1D6JRH2"/>
<dbReference type="eggNOG" id="ENOG502QWB1">
    <property type="taxonomic scope" value="Eukaryota"/>
</dbReference>
<evidence type="ECO:0000256" key="1">
    <source>
        <dbReference type="SAM" id="MobiDB-lite"/>
    </source>
</evidence>
<dbReference type="SMR" id="A0A1D6JRH2"/>
<accession>A0A1D6JRH2</accession>
<gene>
    <name evidence="2" type="ORF">ZEAMMB73_Zm00001d028036</name>
</gene>
<dbReference type="InParanoid" id="A0A1D6JRH2"/>
<sequence length="138" mass="15453">MAEIDATPLESMRAPVDLFDRGSGRPRRRQGVGRHRAARGGGYGDEGRPGVEREGTKDVLARILLLNETVLSSAVAAIRAEEERSVFFQEATLQFFDSDRNLEVARRQMEVMEGMEAELLAKSVEVEYLRAELKQAEM</sequence>
<feature type="non-terminal residue" evidence="2">
    <location>
        <position position="138"/>
    </location>
</feature>
<name>A0A1D6JRH2_MAIZE</name>
<dbReference type="ExpressionAtlas" id="A0A1D6JRH2">
    <property type="expression patterns" value="baseline and differential"/>
</dbReference>
<feature type="region of interest" description="Disordered" evidence="1">
    <location>
        <begin position="15"/>
        <end position="53"/>
    </location>
</feature>
<dbReference type="EMBL" id="CM007647">
    <property type="protein sequence ID" value="ONL94538.1"/>
    <property type="molecule type" value="Genomic_DNA"/>
</dbReference>
<proteinExistence type="predicted"/>
<organism evidence="2">
    <name type="scientific">Zea mays</name>
    <name type="common">Maize</name>
    <dbReference type="NCBI Taxonomy" id="4577"/>
    <lineage>
        <taxon>Eukaryota</taxon>
        <taxon>Viridiplantae</taxon>
        <taxon>Streptophyta</taxon>
        <taxon>Embryophyta</taxon>
        <taxon>Tracheophyta</taxon>
        <taxon>Spermatophyta</taxon>
        <taxon>Magnoliopsida</taxon>
        <taxon>Liliopsida</taxon>
        <taxon>Poales</taxon>
        <taxon>Poaceae</taxon>
        <taxon>PACMAD clade</taxon>
        <taxon>Panicoideae</taxon>
        <taxon>Andropogonodae</taxon>
        <taxon>Andropogoneae</taxon>
        <taxon>Tripsacinae</taxon>
        <taxon>Zea</taxon>
    </lineage>
</organism>
<protein>
    <submittedName>
        <fullName evidence="2">Myosin heavy chain</fullName>
    </submittedName>
</protein>
<evidence type="ECO:0000313" key="2">
    <source>
        <dbReference type="EMBL" id="ONL94538.1"/>
    </source>
</evidence>
<reference evidence="2" key="1">
    <citation type="submission" date="2015-12" db="EMBL/GenBank/DDBJ databases">
        <title>Update maize B73 reference genome by single molecule sequencing technologies.</title>
        <authorList>
            <consortium name="Maize Genome Sequencing Project"/>
            <person name="Ware D."/>
        </authorList>
    </citation>
    <scope>NUCLEOTIDE SEQUENCE [LARGE SCALE GENOMIC DNA]</scope>
    <source>
        <tissue evidence="2">Seedling</tissue>
    </source>
</reference>